<evidence type="ECO:0000313" key="2">
    <source>
        <dbReference type="Proteomes" id="UP000789375"/>
    </source>
</evidence>
<dbReference type="EMBL" id="CAJVPP010000335">
    <property type="protein sequence ID" value="CAG8470734.1"/>
    <property type="molecule type" value="Genomic_DNA"/>
</dbReference>
<evidence type="ECO:0000313" key="1">
    <source>
        <dbReference type="EMBL" id="CAG8470734.1"/>
    </source>
</evidence>
<keyword evidence="2" id="KW-1185">Reference proteome</keyword>
<organism evidence="1 2">
    <name type="scientific">Funneliformis mosseae</name>
    <name type="common">Endomycorrhizal fungus</name>
    <name type="synonym">Glomus mosseae</name>
    <dbReference type="NCBI Taxonomy" id="27381"/>
    <lineage>
        <taxon>Eukaryota</taxon>
        <taxon>Fungi</taxon>
        <taxon>Fungi incertae sedis</taxon>
        <taxon>Mucoromycota</taxon>
        <taxon>Glomeromycotina</taxon>
        <taxon>Glomeromycetes</taxon>
        <taxon>Glomerales</taxon>
        <taxon>Glomeraceae</taxon>
        <taxon>Funneliformis</taxon>
    </lineage>
</organism>
<sequence length="76" mass="9186">MISQKLYEKERKKSLSEDDFFILFTFSDNINIEFLEQSEIVDNKVFSDYFRLFANRVYKILREGCEEVSGTDWELK</sequence>
<dbReference type="AlphaFoldDB" id="A0A9N8W0E8"/>
<accession>A0A9N8W0E8</accession>
<reference evidence="1" key="1">
    <citation type="submission" date="2021-06" db="EMBL/GenBank/DDBJ databases">
        <authorList>
            <person name="Kallberg Y."/>
            <person name="Tangrot J."/>
            <person name="Rosling A."/>
        </authorList>
    </citation>
    <scope>NUCLEOTIDE SEQUENCE</scope>
    <source>
        <strain evidence="1">87-6 pot B 2015</strain>
    </source>
</reference>
<proteinExistence type="predicted"/>
<comment type="caution">
    <text evidence="1">The sequence shown here is derived from an EMBL/GenBank/DDBJ whole genome shotgun (WGS) entry which is preliminary data.</text>
</comment>
<gene>
    <name evidence="1" type="ORF">FMOSSE_LOCUS2502</name>
</gene>
<name>A0A9N8W0E8_FUNMO</name>
<protein>
    <submittedName>
        <fullName evidence="1">13455_t:CDS:1</fullName>
    </submittedName>
</protein>
<dbReference type="Proteomes" id="UP000789375">
    <property type="component" value="Unassembled WGS sequence"/>
</dbReference>